<protein>
    <recommendedName>
        <fullName evidence="3">6-phosphogluconolactonase</fullName>
    </recommendedName>
</protein>
<accession>A0A7V1GD92</accession>
<dbReference type="RefSeq" id="WP_304179803.1">
    <property type="nucleotide sequence ID" value="NZ_DRGM01000046.1"/>
</dbReference>
<reference evidence="2" key="1">
    <citation type="journal article" date="2020" name="mSystems">
        <title>Genome- and Community-Level Interaction Insights into Carbon Utilization and Element Cycling Functions of Hydrothermarchaeota in Hydrothermal Sediment.</title>
        <authorList>
            <person name="Zhou Z."/>
            <person name="Liu Y."/>
            <person name="Xu W."/>
            <person name="Pan J."/>
            <person name="Luo Z.H."/>
            <person name="Li M."/>
        </authorList>
    </citation>
    <scope>NUCLEOTIDE SEQUENCE [LARGE SCALE GENOMIC DNA]</scope>
    <source>
        <strain evidence="2">HyVt-346</strain>
    </source>
</reference>
<dbReference type="SUPFAM" id="SSF101898">
    <property type="entry name" value="NHL repeat"/>
    <property type="match status" value="1"/>
</dbReference>
<dbReference type="PANTHER" id="PTHR47197:SF3">
    <property type="entry name" value="DIHYDRO-HEME D1 DEHYDROGENASE"/>
    <property type="match status" value="1"/>
</dbReference>
<feature type="signal peptide" evidence="1">
    <location>
        <begin position="1"/>
        <end position="23"/>
    </location>
</feature>
<feature type="chain" id="PRO_5031421629" description="6-phosphogluconolactonase" evidence="1">
    <location>
        <begin position="24"/>
        <end position="402"/>
    </location>
</feature>
<dbReference type="Gene3D" id="2.130.10.10">
    <property type="entry name" value="YVTN repeat-like/Quinoprotein amine dehydrogenase"/>
    <property type="match status" value="1"/>
</dbReference>
<proteinExistence type="predicted"/>
<dbReference type="InterPro" id="IPR015943">
    <property type="entry name" value="WD40/YVTN_repeat-like_dom_sf"/>
</dbReference>
<dbReference type="Proteomes" id="UP000886188">
    <property type="component" value="Unassembled WGS sequence"/>
</dbReference>
<name>A0A7V1GD92_9GAMM</name>
<dbReference type="AlphaFoldDB" id="A0A7V1GD92"/>
<keyword evidence="1" id="KW-0732">Signal</keyword>
<sequence>MFNIKKLITFFFFIMLVNFSATNANGVESLQLIQILKDGVNGVDGLGNPRSVKVLLDNSKVFVTSGDDNAFAIFNVDNNFNLTFSQIFKNSSANINGLEGASGVAYLEQGDQVVVTGFYDGALTQFSKNKNSYRFNKTISDGLHYERVFNSDLPVGKLDTLGLLGAWDAIKTHNEKQLLVASYMSNAVVVFDIISDGRILFNRAIKDARPLENSLGKPVSLALSSLNDKLYVLGFDNHQLTIFDRKGGGELLVKQVIKNGVAGVEQFVNPQKIVVSPEGKFLYVACSGSNAIVVFEKKETGKYAFVQTVNNSEMGGSGLEGASSLAISADGSKIYAAGEAGHGLYLFSAGIDGRLSFKNKLLSVRDNELKKISSITLTSDNQHLLVATGKGNSLFVFKIKQI</sequence>
<dbReference type="InterPro" id="IPR051200">
    <property type="entry name" value="Host-pathogen_enzymatic-act"/>
</dbReference>
<dbReference type="InterPro" id="IPR019405">
    <property type="entry name" value="Lactonase_7-beta_prop"/>
</dbReference>
<dbReference type="EMBL" id="DRGM01000046">
    <property type="protein sequence ID" value="HEA15636.1"/>
    <property type="molecule type" value="Genomic_DNA"/>
</dbReference>
<gene>
    <name evidence="2" type="ORF">ENH88_04145</name>
</gene>
<evidence type="ECO:0008006" key="3">
    <source>
        <dbReference type="Google" id="ProtNLM"/>
    </source>
</evidence>
<comment type="caution">
    <text evidence="2">The sequence shown here is derived from an EMBL/GenBank/DDBJ whole genome shotgun (WGS) entry which is preliminary data.</text>
</comment>
<dbReference type="Pfam" id="PF10282">
    <property type="entry name" value="Lactonase"/>
    <property type="match status" value="1"/>
</dbReference>
<evidence type="ECO:0000313" key="2">
    <source>
        <dbReference type="EMBL" id="HEA15636.1"/>
    </source>
</evidence>
<dbReference type="PANTHER" id="PTHR47197">
    <property type="entry name" value="PROTEIN NIRF"/>
    <property type="match status" value="1"/>
</dbReference>
<organism evidence="2">
    <name type="scientific">Pseudoalteromonas prydzensis</name>
    <dbReference type="NCBI Taxonomy" id="182141"/>
    <lineage>
        <taxon>Bacteria</taxon>
        <taxon>Pseudomonadati</taxon>
        <taxon>Pseudomonadota</taxon>
        <taxon>Gammaproteobacteria</taxon>
        <taxon>Alteromonadales</taxon>
        <taxon>Pseudoalteromonadaceae</taxon>
        <taxon>Pseudoalteromonas</taxon>
    </lineage>
</organism>
<evidence type="ECO:0000256" key="1">
    <source>
        <dbReference type="SAM" id="SignalP"/>
    </source>
</evidence>